<proteinExistence type="predicted"/>
<accession>A0A0E9T570</accession>
<dbReference type="EMBL" id="GBXM01059980">
    <property type="protein sequence ID" value="JAH48597.1"/>
    <property type="molecule type" value="Transcribed_RNA"/>
</dbReference>
<sequence length="61" mass="6949">MGNFENALNGLKRGIVEVHTSSIYRESFFPLRTFKRQDLCNGTCSVSRWNGDSRSLPVSRL</sequence>
<reference evidence="1" key="1">
    <citation type="submission" date="2014-11" db="EMBL/GenBank/DDBJ databases">
        <authorList>
            <person name="Amaro Gonzalez C."/>
        </authorList>
    </citation>
    <scope>NUCLEOTIDE SEQUENCE</scope>
</reference>
<name>A0A0E9T570_ANGAN</name>
<dbReference type="AlphaFoldDB" id="A0A0E9T570"/>
<evidence type="ECO:0000313" key="1">
    <source>
        <dbReference type="EMBL" id="JAH48597.1"/>
    </source>
</evidence>
<protein>
    <submittedName>
        <fullName evidence="1">Uncharacterized protein</fullName>
    </submittedName>
</protein>
<reference evidence="1" key="2">
    <citation type="journal article" date="2015" name="Fish Shellfish Immunol.">
        <title>Early steps in the European eel (Anguilla anguilla)-Vibrio vulnificus interaction in the gills: Role of the RtxA13 toxin.</title>
        <authorList>
            <person name="Callol A."/>
            <person name="Pajuelo D."/>
            <person name="Ebbesson L."/>
            <person name="Teles M."/>
            <person name="MacKenzie S."/>
            <person name="Amaro C."/>
        </authorList>
    </citation>
    <scope>NUCLEOTIDE SEQUENCE</scope>
</reference>
<organism evidence="1">
    <name type="scientific">Anguilla anguilla</name>
    <name type="common">European freshwater eel</name>
    <name type="synonym">Muraena anguilla</name>
    <dbReference type="NCBI Taxonomy" id="7936"/>
    <lineage>
        <taxon>Eukaryota</taxon>
        <taxon>Metazoa</taxon>
        <taxon>Chordata</taxon>
        <taxon>Craniata</taxon>
        <taxon>Vertebrata</taxon>
        <taxon>Euteleostomi</taxon>
        <taxon>Actinopterygii</taxon>
        <taxon>Neopterygii</taxon>
        <taxon>Teleostei</taxon>
        <taxon>Anguilliformes</taxon>
        <taxon>Anguillidae</taxon>
        <taxon>Anguilla</taxon>
    </lineage>
</organism>